<dbReference type="OrthoDB" id="5393537at2759"/>
<dbReference type="AlphaFoldDB" id="A0A9P9ELW1"/>
<sequence length="287" mass="32785">MRLAEAQTLVQSLETKLNMFRTMIIDGTGIHEVSDREITEKFLSLRQQAQQIAHCKAYQVDKEIVLPSNPSEEADDFYNLWRTKLSAKDLTSRLRGKVFELLNRAILGQRCFGLVEVDDQFEKLLRNFETKIEAAPNIKNDVVATWRITTLTCIDLLGVDEATSKRCAEEMSSFFLPLVEHRRRRKGQQPEDMITKLCSDAFSLRMMMRKSKGGYRCEVPGLDGTALVSELRDLVDVHAVENGRPDESSDEIAYCLFGALTKHQEHLGENKIVLEKAHVVVKSRRRV</sequence>
<keyword evidence="2" id="KW-1185">Reference proteome</keyword>
<reference evidence="1" key="1">
    <citation type="journal article" date="2021" name="Nat. Commun.">
        <title>Genetic determinants of endophytism in the Arabidopsis root mycobiome.</title>
        <authorList>
            <person name="Mesny F."/>
            <person name="Miyauchi S."/>
            <person name="Thiergart T."/>
            <person name="Pickel B."/>
            <person name="Atanasova L."/>
            <person name="Karlsson M."/>
            <person name="Huettel B."/>
            <person name="Barry K.W."/>
            <person name="Haridas S."/>
            <person name="Chen C."/>
            <person name="Bauer D."/>
            <person name="Andreopoulos W."/>
            <person name="Pangilinan J."/>
            <person name="LaButti K."/>
            <person name="Riley R."/>
            <person name="Lipzen A."/>
            <person name="Clum A."/>
            <person name="Drula E."/>
            <person name="Henrissat B."/>
            <person name="Kohler A."/>
            <person name="Grigoriev I.V."/>
            <person name="Martin F.M."/>
            <person name="Hacquard S."/>
        </authorList>
    </citation>
    <scope>NUCLEOTIDE SEQUENCE</scope>
    <source>
        <strain evidence="1">MPI-CAGE-AT-0021</strain>
    </source>
</reference>
<gene>
    <name evidence="1" type="ORF">B0J13DRAFT_447955</name>
</gene>
<protein>
    <submittedName>
        <fullName evidence="1">Uncharacterized protein</fullName>
    </submittedName>
</protein>
<dbReference type="Proteomes" id="UP000717696">
    <property type="component" value="Unassembled WGS sequence"/>
</dbReference>
<name>A0A9P9ELW1_9HYPO</name>
<evidence type="ECO:0000313" key="1">
    <source>
        <dbReference type="EMBL" id="KAH7139868.1"/>
    </source>
</evidence>
<organism evidence="1 2">
    <name type="scientific">Dactylonectria estremocensis</name>
    <dbReference type="NCBI Taxonomy" id="1079267"/>
    <lineage>
        <taxon>Eukaryota</taxon>
        <taxon>Fungi</taxon>
        <taxon>Dikarya</taxon>
        <taxon>Ascomycota</taxon>
        <taxon>Pezizomycotina</taxon>
        <taxon>Sordariomycetes</taxon>
        <taxon>Hypocreomycetidae</taxon>
        <taxon>Hypocreales</taxon>
        <taxon>Nectriaceae</taxon>
        <taxon>Dactylonectria</taxon>
    </lineage>
</organism>
<evidence type="ECO:0000313" key="2">
    <source>
        <dbReference type="Proteomes" id="UP000717696"/>
    </source>
</evidence>
<comment type="caution">
    <text evidence="1">The sequence shown here is derived from an EMBL/GenBank/DDBJ whole genome shotgun (WGS) entry which is preliminary data.</text>
</comment>
<dbReference type="EMBL" id="JAGMUU010000014">
    <property type="protein sequence ID" value="KAH7139868.1"/>
    <property type="molecule type" value="Genomic_DNA"/>
</dbReference>
<proteinExistence type="predicted"/>
<accession>A0A9P9ELW1</accession>